<dbReference type="Proteomes" id="UP000031449">
    <property type="component" value="Plasmid unnamed"/>
</dbReference>
<gene>
    <name evidence="2" type="ORF">JMA_38990</name>
</gene>
<proteinExistence type="predicted"/>
<dbReference type="AlphaFoldDB" id="A0A0B5AX02"/>
<geneLocation type="plasmid" evidence="3"/>
<organism evidence="2 3">
    <name type="scientific">Jeotgalibacillus malaysiensis</name>
    <dbReference type="NCBI Taxonomy" id="1508404"/>
    <lineage>
        <taxon>Bacteria</taxon>
        <taxon>Bacillati</taxon>
        <taxon>Bacillota</taxon>
        <taxon>Bacilli</taxon>
        <taxon>Bacillales</taxon>
        <taxon>Caryophanaceae</taxon>
        <taxon>Jeotgalibacillus</taxon>
    </lineage>
</organism>
<keyword evidence="1" id="KW-0812">Transmembrane</keyword>
<dbReference type="BioCyc" id="JESP1508404:G14D9-13183-MONOMER"/>
<dbReference type="HOGENOM" id="CLU_2898185_0_0_9"/>
<evidence type="ECO:0000313" key="2">
    <source>
        <dbReference type="EMBL" id="AJD93217.1"/>
    </source>
</evidence>
<sequence>MNQKTENGFFIKLSLIGAIVLLVVTAYVRHNVETHVEEFNTKIEKEIETNLQQHIDELTTQF</sequence>
<name>A0A0B5AX02_9BACL</name>
<dbReference type="EMBL" id="CP009417">
    <property type="protein sequence ID" value="AJD93217.1"/>
    <property type="molecule type" value="Genomic_DNA"/>
</dbReference>
<keyword evidence="1" id="KW-0472">Membrane</keyword>
<reference evidence="2 3" key="1">
    <citation type="submission" date="2014-08" db="EMBL/GenBank/DDBJ databases">
        <title>Complete genome of a marine bacteria Jeotgalibacillus malaysiensis.</title>
        <authorList>
            <person name="Yaakop A.S."/>
            <person name="Chan K.-G."/>
            <person name="Goh K.M."/>
        </authorList>
    </citation>
    <scope>NUCLEOTIDE SEQUENCE [LARGE SCALE GENOMIC DNA]</scope>
    <source>
        <strain evidence="2 3">D5</strain>
        <plasmid evidence="3">Plasmid</plasmid>
    </source>
</reference>
<keyword evidence="1" id="KW-1133">Transmembrane helix</keyword>
<keyword evidence="3" id="KW-1185">Reference proteome</keyword>
<protein>
    <submittedName>
        <fullName evidence="2">Uncharacterized protein</fullName>
    </submittedName>
</protein>
<keyword evidence="2" id="KW-0614">Plasmid</keyword>
<dbReference type="KEGG" id="jeo:JMA_38990"/>
<feature type="transmembrane region" description="Helical" evidence="1">
    <location>
        <begin position="9"/>
        <end position="28"/>
    </location>
</feature>
<accession>A0A0B5AX02</accession>
<evidence type="ECO:0000313" key="3">
    <source>
        <dbReference type="Proteomes" id="UP000031449"/>
    </source>
</evidence>
<evidence type="ECO:0000256" key="1">
    <source>
        <dbReference type="SAM" id="Phobius"/>
    </source>
</evidence>